<keyword evidence="13 15" id="KW-0539">Nucleus</keyword>
<proteinExistence type="inferred from homology"/>
<dbReference type="InterPro" id="IPR038959">
    <property type="entry name" value="Prp19"/>
</dbReference>
<dbReference type="PANTHER" id="PTHR43995">
    <property type="entry name" value="PRE-MRNA-PROCESSING FACTOR 19"/>
    <property type="match status" value="1"/>
</dbReference>
<dbReference type="GO" id="GO:0061630">
    <property type="term" value="F:ubiquitin protein ligase activity"/>
    <property type="evidence" value="ECO:0007669"/>
    <property type="project" value="UniProtKB-UniRule"/>
</dbReference>
<keyword evidence="5 15" id="KW-0507">mRNA processing</keyword>
<sequence length="754" mass="82417">MSAANVSCQALQSSDGSIDVMGSASSIGVSSKIAWFATGSNALSCHRPFLLLPLTPVHQQQISPNPTTPGTLVLICVPSITPRRIPIPLKNIMDVIFQLENKGPKPGSSRIGIIVSGEVPEEPVVSTKSGLLFERRLIERHISDYGKCPVTGEPLTLDDIVPIKTGKIVKPRPAQAASIPGMLGMFQNEWDGLMLSNFALEQQLHTARQELSHALYQHDAACRVIARLKKERDEARSILAQAERQFPVSTPNATMNAALSNGKRAAEDEELASGGKKIHAGITSTIISELTECNASLSQQRKKRQIPATLAPVEALEGYTQISSHPFHKTNKPGIVSMDILYSKDLIATGGIDTNAVIFDRPSGQILSTLSGHSKKVTSVKFVGQGDQFLTGSADKTVRLWQGSDDGNYICKHVLKDHTAESEILHTVLRLVDLKDRIGQDFRYEMGYVLSRHVWYSLWRGKCVRGNKTSFSLHVWYKEGKGNGSEFPCAQGTSLPCHHRGKRNQVRWEVKVQAVTVHATNNYFVTASLDSTWCFYELSSGTCLTQVSDSSGSSEGYTSAAFHPDGLILGTGTAESLVKIWDVKSQANVARFDGHVGHVTAISFSENGYFLATAAHDGVKLWDLRKLKNFRTFSPYDPDTPTNSVEFDHSGSYLAVAGSDIRIYQVANVKSEWNCIKTFPDLSGTGKATCVKFGPDAKYIAVGSMDRNLRIFGLPSEDGPTDLLELQVPWDEFVDLQNSTAALLSLPCPLMERT</sequence>
<comment type="subunit">
    <text evidence="15">Homotetramer.</text>
</comment>
<evidence type="ECO:0000256" key="11">
    <source>
        <dbReference type="ARBA" id="ARBA00023187"/>
    </source>
</evidence>
<dbReference type="InterPro" id="IPR013915">
    <property type="entry name" value="Prp19_cc"/>
</dbReference>
<evidence type="ECO:0000259" key="16">
    <source>
        <dbReference type="PROSITE" id="PS51698"/>
    </source>
</evidence>
<evidence type="ECO:0000256" key="6">
    <source>
        <dbReference type="ARBA" id="ARBA00022679"/>
    </source>
</evidence>
<evidence type="ECO:0000256" key="10">
    <source>
        <dbReference type="ARBA" id="ARBA00022786"/>
    </source>
</evidence>
<comment type="function">
    <text evidence="15">Ubiquitin-protein ligase which is mainly involved pre-mRNA splicing and DNA repair. Required for pre-mRNA splicing as component of the spliceosome.</text>
</comment>
<dbReference type="InterPro" id="IPR013083">
    <property type="entry name" value="Znf_RING/FYVE/PHD"/>
</dbReference>
<evidence type="ECO:0000256" key="1">
    <source>
        <dbReference type="ARBA" id="ARBA00004123"/>
    </source>
</evidence>
<evidence type="ECO:0000256" key="8">
    <source>
        <dbReference type="ARBA" id="ARBA00022737"/>
    </source>
</evidence>
<comment type="similarity">
    <text evidence="3 15">Belongs to the WD repeat PRP19 family.</text>
</comment>
<dbReference type="Gene3D" id="3.30.40.10">
    <property type="entry name" value="Zinc/RING finger domain, C3HC4 (zinc finger)"/>
    <property type="match status" value="1"/>
</dbReference>
<dbReference type="InterPro" id="IPR001680">
    <property type="entry name" value="WD40_rpt"/>
</dbReference>
<dbReference type="InterPro" id="IPR036322">
    <property type="entry name" value="WD40_repeat_dom_sf"/>
</dbReference>
<dbReference type="PROSITE" id="PS50294">
    <property type="entry name" value="WD_REPEATS_REGION"/>
    <property type="match status" value="2"/>
</dbReference>
<dbReference type="EMBL" id="JAAIUW010000012">
    <property type="protein sequence ID" value="KAF7807175.1"/>
    <property type="molecule type" value="Genomic_DNA"/>
</dbReference>
<dbReference type="CDD" id="cd00200">
    <property type="entry name" value="WD40"/>
    <property type="match status" value="1"/>
</dbReference>
<evidence type="ECO:0000256" key="3">
    <source>
        <dbReference type="ARBA" id="ARBA00006388"/>
    </source>
</evidence>
<evidence type="ECO:0000256" key="5">
    <source>
        <dbReference type="ARBA" id="ARBA00022664"/>
    </source>
</evidence>
<keyword evidence="18" id="KW-1185">Reference proteome</keyword>
<dbReference type="CDD" id="cd16656">
    <property type="entry name" value="RING-Ubox_PRP19"/>
    <property type="match status" value="1"/>
</dbReference>
<name>A0A834SMB8_9FABA</name>
<feature type="repeat" description="WD" evidence="14">
    <location>
        <begin position="592"/>
        <end position="632"/>
    </location>
</feature>
<dbReference type="InterPro" id="IPR003613">
    <property type="entry name" value="Ubox_domain"/>
</dbReference>
<dbReference type="Pfam" id="PF08606">
    <property type="entry name" value="Prp19"/>
    <property type="match status" value="1"/>
</dbReference>
<dbReference type="SMART" id="SM00504">
    <property type="entry name" value="Ubox"/>
    <property type="match status" value="1"/>
</dbReference>
<comment type="subcellular location">
    <subcellularLocation>
        <location evidence="1 15">Nucleus</location>
    </subcellularLocation>
</comment>
<feature type="repeat" description="WD" evidence="14">
    <location>
        <begin position="550"/>
        <end position="591"/>
    </location>
</feature>
<comment type="catalytic activity">
    <reaction evidence="15">
        <text>S-ubiquitinyl-[E2 ubiquitin-conjugating enzyme]-L-cysteine + [acceptor protein]-L-lysine = [E2 ubiquitin-conjugating enzyme]-L-cysteine + N(6)-ubiquitinyl-[acceptor protein]-L-lysine.</text>
        <dbReference type="EC" id="2.3.2.27"/>
    </reaction>
</comment>
<feature type="domain" description="U-box" evidence="16">
    <location>
        <begin position="116"/>
        <end position="180"/>
    </location>
</feature>
<keyword evidence="7 15" id="KW-0747">Spliceosome</keyword>
<evidence type="ECO:0000256" key="12">
    <source>
        <dbReference type="ARBA" id="ARBA00023204"/>
    </source>
</evidence>
<dbReference type="SMART" id="SM00320">
    <property type="entry name" value="WD40"/>
    <property type="match status" value="7"/>
</dbReference>
<comment type="caution">
    <text evidence="17">The sequence shown here is derived from an EMBL/GenBank/DDBJ whole genome shotgun (WGS) entry which is preliminary data.</text>
</comment>
<dbReference type="GO" id="GO:0000974">
    <property type="term" value="C:Prp19 complex"/>
    <property type="evidence" value="ECO:0007669"/>
    <property type="project" value="UniProtKB-UniRule"/>
</dbReference>
<evidence type="ECO:0000256" key="14">
    <source>
        <dbReference type="PROSITE-ProRule" id="PRU00221"/>
    </source>
</evidence>
<keyword evidence="10 15" id="KW-0833">Ubl conjugation pathway</keyword>
<dbReference type="InterPro" id="IPR015943">
    <property type="entry name" value="WD40/YVTN_repeat-like_dom_sf"/>
</dbReference>
<evidence type="ECO:0000313" key="17">
    <source>
        <dbReference type="EMBL" id="KAF7807175.1"/>
    </source>
</evidence>
<keyword evidence="11 15" id="KW-0508">mRNA splicing</keyword>
<evidence type="ECO:0000313" key="18">
    <source>
        <dbReference type="Proteomes" id="UP000634136"/>
    </source>
</evidence>
<dbReference type="UniPathway" id="UPA00143"/>
<protein>
    <recommendedName>
        <fullName evidence="15">Pre-mRNA-processing factor 19</fullName>
        <ecNumber evidence="15">2.3.2.27</ecNumber>
    </recommendedName>
</protein>
<keyword evidence="12 15" id="KW-0234">DNA repair</keyword>
<accession>A0A834SMB8</accession>
<dbReference type="AlphaFoldDB" id="A0A834SMB8"/>
<keyword evidence="9 15" id="KW-0227">DNA damage</keyword>
<evidence type="ECO:0000256" key="15">
    <source>
        <dbReference type="RuleBase" id="RU367101"/>
    </source>
</evidence>
<dbReference type="OrthoDB" id="687049at2759"/>
<evidence type="ECO:0000256" key="4">
    <source>
        <dbReference type="ARBA" id="ARBA00022574"/>
    </source>
</evidence>
<keyword evidence="4 14" id="KW-0853">WD repeat</keyword>
<dbReference type="FunFam" id="3.30.40.10:FF:000027">
    <property type="entry name" value="Pre-mRNA-processing factor 19, putative"/>
    <property type="match status" value="1"/>
</dbReference>
<dbReference type="Pfam" id="PF00400">
    <property type="entry name" value="WD40"/>
    <property type="match status" value="4"/>
</dbReference>
<reference evidence="17" key="1">
    <citation type="submission" date="2020-09" db="EMBL/GenBank/DDBJ databases">
        <title>Genome-Enabled Discovery of Anthraquinone Biosynthesis in Senna tora.</title>
        <authorList>
            <person name="Kang S.-H."/>
            <person name="Pandey R.P."/>
            <person name="Lee C.-M."/>
            <person name="Sim J.-S."/>
            <person name="Jeong J.-T."/>
            <person name="Choi B.-S."/>
            <person name="Jung M."/>
            <person name="Ginzburg D."/>
            <person name="Zhao K."/>
            <person name="Won S.Y."/>
            <person name="Oh T.-J."/>
            <person name="Yu Y."/>
            <person name="Kim N.-H."/>
            <person name="Lee O.R."/>
            <person name="Lee T.-H."/>
            <person name="Bashyal P."/>
            <person name="Kim T.-S."/>
            <person name="Lee W.-H."/>
            <person name="Kawkins C."/>
            <person name="Kim C.-K."/>
            <person name="Kim J.S."/>
            <person name="Ahn B.O."/>
            <person name="Rhee S.Y."/>
            <person name="Sohng J.K."/>
        </authorList>
    </citation>
    <scope>NUCLEOTIDE SEQUENCE</scope>
    <source>
        <tissue evidence="17">Leaf</tissue>
    </source>
</reference>
<keyword evidence="6 15" id="KW-0808">Transferase</keyword>
<dbReference type="PANTHER" id="PTHR43995:SF1">
    <property type="entry name" value="PRE-MRNA-PROCESSING FACTOR 19"/>
    <property type="match status" value="1"/>
</dbReference>
<evidence type="ECO:0000256" key="7">
    <source>
        <dbReference type="ARBA" id="ARBA00022728"/>
    </source>
</evidence>
<dbReference type="SUPFAM" id="SSF50978">
    <property type="entry name" value="WD40 repeat-like"/>
    <property type="match status" value="1"/>
</dbReference>
<dbReference type="SUPFAM" id="SSF57850">
    <property type="entry name" value="RING/U-box"/>
    <property type="match status" value="1"/>
</dbReference>
<dbReference type="GO" id="GO:0005737">
    <property type="term" value="C:cytoplasm"/>
    <property type="evidence" value="ECO:0007669"/>
    <property type="project" value="TreeGrafter"/>
</dbReference>
<gene>
    <name evidence="17" type="ORF">G2W53_039336</name>
</gene>
<keyword evidence="8" id="KW-0677">Repeat</keyword>
<comment type="pathway">
    <text evidence="2 15">Protein modification; protein ubiquitination.</text>
</comment>
<organism evidence="17 18">
    <name type="scientific">Senna tora</name>
    <dbReference type="NCBI Taxonomy" id="362788"/>
    <lineage>
        <taxon>Eukaryota</taxon>
        <taxon>Viridiplantae</taxon>
        <taxon>Streptophyta</taxon>
        <taxon>Embryophyta</taxon>
        <taxon>Tracheophyta</taxon>
        <taxon>Spermatophyta</taxon>
        <taxon>Magnoliopsida</taxon>
        <taxon>eudicotyledons</taxon>
        <taxon>Gunneridae</taxon>
        <taxon>Pentapetalae</taxon>
        <taxon>rosids</taxon>
        <taxon>fabids</taxon>
        <taxon>Fabales</taxon>
        <taxon>Fabaceae</taxon>
        <taxon>Caesalpinioideae</taxon>
        <taxon>Cassia clade</taxon>
        <taxon>Senna</taxon>
    </lineage>
</organism>
<dbReference type="PROSITE" id="PS51698">
    <property type="entry name" value="U_BOX"/>
    <property type="match status" value="1"/>
</dbReference>
<feature type="repeat" description="WD" evidence="14">
    <location>
        <begin position="370"/>
        <end position="402"/>
    </location>
</feature>
<dbReference type="Gene3D" id="2.130.10.10">
    <property type="entry name" value="YVTN repeat-like/Quinoprotein amine dehydrogenase"/>
    <property type="match status" value="2"/>
</dbReference>
<dbReference type="Proteomes" id="UP000634136">
    <property type="component" value="Unassembled WGS sequence"/>
</dbReference>
<dbReference type="GO" id="GO:0071006">
    <property type="term" value="C:U2-type catalytic step 1 spliceosome"/>
    <property type="evidence" value="ECO:0007669"/>
    <property type="project" value="TreeGrafter"/>
</dbReference>
<dbReference type="GO" id="GO:0006281">
    <property type="term" value="P:DNA repair"/>
    <property type="evidence" value="ECO:0007669"/>
    <property type="project" value="UniProtKB-KW"/>
</dbReference>
<evidence type="ECO:0000256" key="13">
    <source>
        <dbReference type="ARBA" id="ARBA00023242"/>
    </source>
</evidence>
<evidence type="ECO:0000256" key="9">
    <source>
        <dbReference type="ARBA" id="ARBA00022763"/>
    </source>
</evidence>
<dbReference type="InterPro" id="IPR055340">
    <property type="entry name" value="RING-Ubox_PRP19"/>
</dbReference>
<dbReference type="GO" id="GO:0070534">
    <property type="term" value="P:protein K63-linked ubiquitination"/>
    <property type="evidence" value="ECO:0007669"/>
    <property type="project" value="UniProtKB-UniRule"/>
</dbReference>
<dbReference type="PROSITE" id="PS50082">
    <property type="entry name" value="WD_REPEATS_2"/>
    <property type="match status" value="3"/>
</dbReference>
<dbReference type="GO" id="GO:0000398">
    <property type="term" value="P:mRNA splicing, via spliceosome"/>
    <property type="evidence" value="ECO:0007669"/>
    <property type="project" value="InterPro"/>
</dbReference>
<evidence type="ECO:0000256" key="2">
    <source>
        <dbReference type="ARBA" id="ARBA00004906"/>
    </source>
</evidence>
<dbReference type="EC" id="2.3.2.27" evidence="15"/>